<keyword evidence="1 10" id="KW-0963">Cytoplasm</keyword>
<comment type="caution">
    <text evidence="15">The sequence shown here is derived from an EMBL/GenBank/DDBJ whole genome shotgun (WGS) entry which is preliminary data.</text>
</comment>
<keyword evidence="16" id="KW-1185">Reference proteome</keyword>
<dbReference type="AlphaFoldDB" id="A0A4R2NMT6"/>
<proteinExistence type="inferred from homology"/>
<keyword evidence="8 10" id="KW-0131">Cell cycle</keyword>
<feature type="binding site" evidence="10">
    <location>
        <begin position="97"/>
        <end position="103"/>
    </location>
    <ligand>
        <name>ATP</name>
        <dbReference type="ChEBI" id="CHEBI:30616"/>
    </ligand>
</feature>
<comment type="function">
    <text evidence="10 11">Involved in cell wall formation. Catalyzes the final step in the synthesis of UDP-N-acetylmuramoyl-pentapeptide, the precursor of murein.</text>
</comment>
<dbReference type="InterPro" id="IPR000713">
    <property type="entry name" value="Mur_ligase_N"/>
</dbReference>
<dbReference type="GO" id="GO:0051301">
    <property type="term" value="P:cell division"/>
    <property type="evidence" value="ECO:0007669"/>
    <property type="project" value="UniProtKB-KW"/>
</dbReference>
<evidence type="ECO:0000259" key="12">
    <source>
        <dbReference type="Pfam" id="PF01225"/>
    </source>
</evidence>
<dbReference type="InterPro" id="IPR051046">
    <property type="entry name" value="MurCDEF_CellWall_CoF430Synth"/>
</dbReference>
<dbReference type="UniPathway" id="UPA00219"/>
<dbReference type="PANTHER" id="PTHR43024">
    <property type="entry name" value="UDP-N-ACETYLMURAMOYL-TRIPEPTIDE--D-ALANYL-D-ALANINE LIGASE"/>
    <property type="match status" value="1"/>
</dbReference>
<dbReference type="InterPro" id="IPR036565">
    <property type="entry name" value="Mur-like_cat_sf"/>
</dbReference>
<dbReference type="Pfam" id="PF02875">
    <property type="entry name" value="Mur_ligase_C"/>
    <property type="match status" value="1"/>
</dbReference>
<evidence type="ECO:0000256" key="11">
    <source>
        <dbReference type="RuleBase" id="RU004136"/>
    </source>
</evidence>
<keyword evidence="4 10" id="KW-0547">Nucleotide-binding</keyword>
<dbReference type="Gene3D" id="3.40.1390.10">
    <property type="entry name" value="MurE/MurF, N-terminal domain"/>
    <property type="match status" value="1"/>
</dbReference>
<dbReference type="NCBIfam" id="TIGR01143">
    <property type="entry name" value="murF"/>
    <property type="match status" value="1"/>
</dbReference>
<feature type="domain" description="Mur ligase central" evidence="14">
    <location>
        <begin position="96"/>
        <end position="268"/>
    </location>
</feature>
<sequence>MNIKELYKLYSANFLVDTDTRKIRKGTIFFALKGANFNGNKFAEEALKKGAAFSIVDEEEYKTSDRIVLVDDVLETLQQLANYHRKQLDIPIIGLTGSNGKTTTKELINAVICKKYITTATSGNLNNHIGVPLTILSMNRETEIGIVEMGANHIGEIKFLSEIAEPSLGYITNFGKAHLEGFGSVQGVIEGKSELYNFIKNTNNTLIVNPNDPIQIEKSINTNRVLFENTIEFVDANPFVRIKYDDLLIQSNLLGAYNFNNIAAAITIGVYFDVDKKRIKEAIEHYIPTNNRSQIVKKGTNEIVLDAYNANPTSMQAALENFNNYDAARKMIILGDMFELGNDSAHEHQKIAELAEGFSFADILLVGENFNKVQTNSATKFKRFEDLKLYLETNPIIANTTLLIKGSRGMALERCLDYIS</sequence>
<dbReference type="InterPro" id="IPR005863">
    <property type="entry name" value="UDP-N-AcMur_synth"/>
</dbReference>
<evidence type="ECO:0000256" key="5">
    <source>
        <dbReference type="ARBA" id="ARBA00022840"/>
    </source>
</evidence>
<dbReference type="Gene3D" id="3.90.190.20">
    <property type="entry name" value="Mur ligase, C-terminal domain"/>
    <property type="match status" value="1"/>
</dbReference>
<organism evidence="15 16">
    <name type="scientific">Tenacibaculum skagerrakense</name>
    <dbReference type="NCBI Taxonomy" id="186571"/>
    <lineage>
        <taxon>Bacteria</taxon>
        <taxon>Pseudomonadati</taxon>
        <taxon>Bacteroidota</taxon>
        <taxon>Flavobacteriia</taxon>
        <taxon>Flavobacteriales</taxon>
        <taxon>Flavobacteriaceae</taxon>
        <taxon>Tenacibaculum</taxon>
    </lineage>
</organism>
<evidence type="ECO:0000256" key="1">
    <source>
        <dbReference type="ARBA" id="ARBA00022490"/>
    </source>
</evidence>
<dbReference type="InterPro" id="IPR036615">
    <property type="entry name" value="Mur_ligase_C_dom_sf"/>
</dbReference>
<evidence type="ECO:0000256" key="10">
    <source>
        <dbReference type="HAMAP-Rule" id="MF_02019"/>
    </source>
</evidence>
<keyword evidence="3 10" id="KW-0132">Cell division</keyword>
<evidence type="ECO:0000256" key="2">
    <source>
        <dbReference type="ARBA" id="ARBA00022598"/>
    </source>
</evidence>
<dbReference type="GO" id="GO:0005524">
    <property type="term" value="F:ATP binding"/>
    <property type="evidence" value="ECO:0007669"/>
    <property type="project" value="UniProtKB-UniRule"/>
</dbReference>
<evidence type="ECO:0000256" key="9">
    <source>
        <dbReference type="ARBA" id="ARBA00023316"/>
    </source>
</evidence>
<evidence type="ECO:0000256" key="3">
    <source>
        <dbReference type="ARBA" id="ARBA00022618"/>
    </source>
</evidence>
<reference evidence="15 16" key="1">
    <citation type="submission" date="2019-03" db="EMBL/GenBank/DDBJ databases">
        <title>Genomic Encyclopedia of Type Strains, Phase IV (KMG-IV): sequencing the most valuable type-strain genomes for metagenomic binning, comparative biology and taxonomic classification.</title>
        <authorList>
            <person name="Goeker M."/>
        </authorList>
    </citation>
    <scope>NUCLEOTIDE SEQUENCE [LARGE SCALE GENOMIC DNA]</scope>
    <source>
        <strain evidence="15 16">DSM 14836</strain>
    </source>
</reference>
<dbReference type="SUPFAM" id="SSF53244">
    <property type="entry name" value="MurD-like peptide ligases, peptide-binding domain"/>
    <property type="match status" value="1"/>
</dbReference>
<keyword evidence="5 10" id="KW-0067">ATP-binding</keyword>
<feature type="domain" description="Mur ligase N-terminal catalytic" evidence="12">
    <location>
        <begin position="16"/>
        <end position="84"/>
    </location>
</feature>
<dbReference type="InterPro" id="IPR035911">
    <property type="entry name" value="MurE/MurF_N"/>
</dbReference>
<comment type="subcellular location">
    <subcellularLocation>
        <location evidence="10 11">Cytoplasm</location>
    </subcellularLocation>
</comment>
<comment type="similarity">
    <text evidence="10">Belongs to the MurCDEF family. MurF subfamily.</text>
</comment>
<dbReference type="PANTHER" id="PTHR43024:SF1">
    <property type="entry name" value="UDP-N-ACETYLMURAMOYL-TRIPEPTIDE--D-ALANYL-D-ALANINE LIGASE"/>
    <property type="match status" value="1"/>
</dbReference>
<dbReference type="Gene3D" id="3.40.1190.10">
    <property type="entry name" value="Mur-like, catalytic domain"/>
    <property type="match status" value="1"/>
</dbReference>
<dbReference type="Pfam" id="PF01225">
    <property type="entry name" value="Mur_ligase"/>
    <property type="match status" value="1"/>
</dbReference>
<evidence type="ECO:0000256" key="4">
    <source>
        <dbReference type="ARBA" id="ARBA00022741"/>
    </source>
</evidence>
<dbReference type="SUPFAM" id="SSF53623">
    <property type="entry name" value="MurD-like peptide ligases, catalytic domain"/>
    <property type="match status" value="1"/>
</dbReference>
<dbReference type="EC" id="6.3.2.10" evidence="10 11"/>
<dbReference type="OrthoDB" id="9801978at2"/>
<evidence type="ECO:0000256" key="6">
    <source>
        <dbReference type="ARBA" id="ARBA00022960"/>
    </source>
</evidence>
<dbReference type="SUPFAM" id="SSF63418">
    <property type="entry name" value="MurE/MurF N-terminal domain"/>
    <property type="match status" value="1"/>
</dbReference>
<comment type="pathway">
    <text evidence="10 11">Cell wall biogenesis; peptidoglycan biosynthesis.</text>
</comment>
<dbReference type="HAMAP" id="MF_02019">
    <property type="entry name" value="MurF"/>
    <property type="match status" value="1"/>
</dbReference>
<evidence type="ECO:0000259" key="14">
    <source>
        <dbReference type="Pfam" id="PF08245"/>
    </source>
</evidence>
<dbReference type="Pfam" id="PF08245">
    <property type="entry name" value="Mur_ligase_M"/>
    <property type="match status" value="1"/>
</dbReference>
<dbReference type="EMBL" id="SLXM01000010">
    <property type="protein sequence ID" value="TCP22940.1"/>
    <property type="molecule type" value="Genomic_DNA"/>
</dbReference>
<dbReference type="InterPro" id="IPR004101">
    <property type="entry name" value="Mur_ligase_C"/>
</dbReference>
<dbReference type="GO" id="GO:0008766">
    <property type="term" value="F:UDP-N-acetylmuramoylalanyl-D-glutamyl-2,6-diaminopimelate-D-alanyl-D-alanine ligase activity"/>
    <property type="evidence" value="ECO:0007669"/>
    <property type="project" value="RHEA"/>
</dbReference>
<dbReference type="InterPro" id="IPR013221">
    <property type="entry name" value="Mur_ligase_cen"/>
</dbReference>
<evidence type="ECO:0000256" key="7">
    <source>
        <dbReference type="ARBA" id="ARBA00022984"/>
    </source>
</evidence>
<feature type="domain" description="Mur ligase C-terminal" evidence="13">
    <location>
        <begin position="292"/>
        <end position="371"/>
    </location>
</feature>
<keyword evidence="9 10" id="KW-0961">Cell wall biogenesis/degradation</keyword>
<evidence type="ECO:0000256" key="8">
    <source>
        <dbReference type="ARBA" id="ARBA00023306"/>
    </source>
</evidence>
<comment type="catalytic activity">
    <reaction evidence="10 11">
        <text>D-alanyl-D-alanine + UDP-N-acetyl-alpha-D-muramoyl-L-alanyl-gamma-D-glutamyl-meso-2,6-diaminopimelate + ATP = UDP-N-acetyl-alpha-D-muramoyl-L-alanyl-gamma-D-glutamyl-meso-2,6-diaminopimeloyl-D-alanyl-D-alanine + ADP + phosphate + H(+)</text>
        <dbReference type="Rhea" id="RHEA:28374"/>
        <dbReference type="ChEBI" id="CHEBI:15378"/>
        <dbReference type="ChEBI" id="CHEBI:30616"/>
        <dbReference type="ChEBI" id="CHEBI:43474"/>
        <dbReference type="ChEBI" id="CHEBI:57822"/>
        <dbReference type="ChEBI" id="CHEBI:61386"/>
        <dbReference type="ChEBI" id="CHEBI:83905"/>
        <dbReference type="ChEBI" id="CHEBI:456216"/>
        <dbReference type="EC" id="6.3.2.10"/>
    </reaction>
</comment>
<dbReference type="RefSeq" id="WP_132795723.1">
    <property type="nucleotide sequence ID" value="NZ_SLXM01000010.1"/>
</dbReference>
<protein>
    <recommendedName>
        <fullName evidence="10 11">UDP-N-acetylmuramoyl-tripeptide--D-alanyl-D-alanine ligase</fullName>
        <ecNumber evidence="10 11">6.3.2.10</ecNumber>
    </recommendedName>
    <alternativeName>
        <fullName evidence="10">D-alanyl-D-alanine-adding enzyme</fullName>
    </alternativeName>
</protein>
<name>A0A4R2NMT6_9FLAO</name>
<evidence type="ECO:0000259" key="13">
    <source>
        <dbReference type="Pfam" id="PF02875"/>
    </source>
</evidence>
<evidence type="ECO:0000313" key="16">
    <source>
        <dbReference type="Proteomes" id="UP000294564"/>
    </source>
</evidence>
<keyword evidence="6 10" id="KW-0133">Cell shape</keyword>
<accession>A0A4R2NMT6</accession>
<dbReference type="GO" id="GO:0009252">
    <property type="term" value="P:peptidoglycan biosynthetic process"/>
    <property type="evidence" value="ECO:0007669"/>
    <property type="project" value="UniProtKB-UniRule"/>
</dbReference>
<dbReference type="GO" id="GO:0008360">
    <property type="term" value="P:regulation of cell shape"/>
    <property type="evidence" value="ECO:0007669"/>
    <property type="project" value="UniProtKB-KW"/>
</dbReference>
<gene>
    <name evidence="10" type="primary">murF</name>
    <name evidence="15" type="ORF">EV195_11069</name>
</gene>
<dbReference type="GO" id="GO:0047480">
    <property type="term" value="F:UDP-N-acetylmuramoyl-tripeptide-D-alanyl-D-alanine ligase activity"/>
    <property type="evidence" value="ECO:0007669"/>
    <property type="project" value="UniProtKB-UniRule"/>
</dbReference>
<evidence type="ECO:0000313" key="15">
    <source>
        <dbReference type="EMBL" id="TCP22940.1"/>
    </source>
</evidence>
<dbReference type="GO" id="GO:0005737">
    <property type="term" value="C:cytoplasm"/>
    <property type="evidence" value="ECO:0007669"/>
    <property type="project" value="UniProtKB-SubCell"/>
</dbReference>
<keyword evidence="2 10" id="KW-0436">Ligase</keyword>
<dbReference type="GO" id="GO:0071555">
    <property type="term" value="P:cell wall organization"/>
    <property type="evidence" value="ECO:0007669"/>
    <property type="project" value="UniProtKB-KW"/>
</dbReference>
<dbReference type="Proteomes" id="UP000294564">
    <property type="component" value="Unassembled WGS sequence"/>
</dbReference>
<keyword evidence="7 10" id="KW-0573">Peptidoglycan synthesis</keyword>